<proteinExistence type="predicted"/>
<reference evidence="2" key="1">
    <citation type="submission" date="2019-09" db="EMBL/GenBank/DDBJ databases">
        <title>Characterisation of the sponge microbiome using genome-centric metagenomics.</title>
        <authorList>
            <person name="Engelberts J.P."/>
            <person name="Robbins S.J."/>
            <person name="De Goeij J.M."/>
            <person name="Aranda M."/>
            <person name="Bell S.C."/>
            <person name="Webster N.S."/>
        </authorList>
    </citation>
    <scope>NUCLEOTIDE SEQUENCE</scope>
    <source>
        <strain evidence="2">SB0676_bin_10</strain>
    </source>
</reference>
<evidence type="ECO:0000259" key="1">
    <source>
        <dbReference type="Pfam" id="PF01909"/>
    </source>
</evidence>
<dbReference type="SUPFAM" id="SSF81301">
    <property type="entry name" value="Nucleotidyltransferase"/>
    <property type="match status" value="1"/>
</dbReference>
<dbReference type="GO" id="GO:0016779">
    <property type="term" value="F:nucleotidyltransferase activity"/>
    <property type="evidence" value="ECO:0007669"/>
    <property type="project" value="InterPro"/>
</dbReference>
<protein>
    <recommendedName>
        <fullName evidence="1">Polymerase nucleotidyl transferase domain-containing protein</fullName>
    </recommendedName>
</protein>
<dbReference type="AlphaFoldDB" id="A0A6B1FFD3"/>
<feature type="domain" description="Polymerase nucleotidyl transferase" evidence="1">
    <location>
        <begin position="17"/>
        <end position="51"/>
    </location>
</feature>
<dbReference type="EMBL" id="VYDO01000264">
    <property type="protein sequence ID" value="MYG38952.1"/>
    <property type="molecule type" value="Genomic_DNA"/>
</dbReference>
<dbReference type="InterPro" id="IPR043519">
    <property type="entry name" value="NT_sf"/>
</dbReference>
<comment type="caution">
    <text evidence="2">The sequence shown here is derived from an EMBL/GenBank/DDBJ whole genome shotgun (WGS) entry which is preliminary data.</text>
</comment>
<dbReference type="Pfam" id="PF01909">
    <property type="entry name" value="NTP_transf_2"/>
    <property type="match status" value="1"/>
</dbReference>
<gene>
    <name evidence="2" type="ORF">F4162_08355</name>
</gene>
<dbReference type="InterPro" id="IPR002934">
    <property type="entry name" value="Polymerase_NTP_transf_dom"/>
</dbReference>
<dbReference type="Gene3D" id="3.30.460.10">
    <property type="entry name" value="Beta Polymerase, domain 2"/>
    <property type="match status" value="1"/>
</dbReference>
<name>A0A6B1FFD3_9SYNE</name>
<sequence length="75" mass="8539">MSFTLSTSQRQDVVLACRRHHVKHMHLFGSSVRDDFQPGRSDLDLLVEFQALEPTALVDACSPWNSNSPVSWINR</sequence>
<accession>A0A6B1FFD3</accession>
<evidence type="ECO:0000313" key="2">
    <source>
        <dbReference type="EMBL" id="MYG38952.1"/>
    </source>
</evidence>
<dbReference type="CDD" id="cd05403">
    <property type="entry name" value="NT_KNTase_like"/>
    <property type="match status" value="1"/>
</dbReference>
<organism evidence="2">
    <name type="scientific">Synechococcus sp. SB0676_bin_10</name>
    <dbReference type="NCBI Taxonomy" id="2604869"/>
    <lineage>
        <taxon>Bacteria</taxon>
        <taxon>Bacillati</taxon>
        <taxon>Cyanobacteriota</taxon>
        <taxon>Cyanophyceae</taxon>
        <taxon>Synechococcales</taxon>
        <taxon>Synechococcaceae</taxon>
        <taxon>Synechococcus</taxon>
    </lineage>
</organism>